<evidence type="ECO:0000313" key="3">
    <source>
        <dbReference type="Proteomes" id="UP001596417"/>
    </source>
</evidence>
<proteinExistence type="predicted"/>
<feature type="domain" description="Glycosyltransferase 2-like" evidence="1">
    <location>
        <begin position="7"/>
        <end position="119"/>
    </location>
</feature>
<protein>
    <submittedName>
        <fullName evidence="2">Glycosyltransferase family 2 protein</fullName>
    </submittedName>
</protein>
<dbReference type="GeneID" id="76198772"/>
<dbReference type="PANTHER" id="PTHR48090">
    <property type="entry name" value="UNDECAPRENYL-PHOSPHATE 4-DEOXY-4-FORMAMIDO-L-ARABINOSE TRANSFERASE-RELATED"/>
    <property type="match status" value="1"/>
</dbReference>
<dbReference type="InterPro" id="IPR029044">
    <property type="entry name" value="Nucleotide-diphossugar_trans"/>
</dbReference>
<dbReference type="SUPFAM" id="SSF53448">
    <property type="entry name" value="Nucleotide-diphospho-sugar transferases"/>
    <property type="match status" value="1"/>
</dbReference>
<evidence type="ECO:0000259" key="1">
    <source>
        <dbReference type="Pfam" id="PF00535"/>
    </source>
</evidence>
<dbReference type="Proteomes" id="UP001596417">
    <property type="component" value="Unassembled WGS sequence"/>
</dbReference>
<keyword evidence="3" id="KW-1185">Reference proteome</keyword>
<dbReference type="EMBL" id="JBHTAX010000001">
    <property type="protein sequence ID" value="MFC7189205.1"/>
    <property type="molecule type" value="Genomic_DNA"/>
</dbReference>
<dbReference type="Pfam" id="PF00535">
    <property type="entry name" value="Glycos_transf_2"/>
    <property type="match status" value="1"/>
</dbReference>
<dbReference type="RefSeq" id="WP_264555086.1">
    <property type="nucleotide sequence ID" value="NZ_CP109979.1"/>
</dbReference>
<dbReference type="AlphaFoldDB" id="A0ABD5YNS7"/>
<gene>
    <name evidence="2" type="ORF">ACFQL7_04645</name>
</gene>
<dbReference type="Gene3D" id="3.90.550.10">
    <property type="entry name" value="Spore Coat Polysaccharide Biosynthesis Protein SpsA, Chain A"/>
    <property type="match status" value="1"/>
</dbReference>
<evidence type="ECO:0000313" key="2">
    <source>
        <dbReference type="EMBL" id="MFC7189205.1"/>
    </source>
</evidence>
<organism evidence="2 3">
    <name type="scientific">Halocatena marina</name>
    <dbReference type="NCBI Taxonomy" id="2934937"/>
    <lineage>
        <taxon>Archaea</taxon>
        <taxon>Methanobacteriati</taxon>
        <taxon>Methanobacteriota</taxon>
        <taxon>Stenosarchaea group</taxon>
        <taxon>Halobacteria</taxon>
        <taxon>Halobacteriales</taxon>
        <taxon>Natronomonadaceae</taxon>
        <taxon>Halocatena</taxon>
    </lineage>
</organism>
<sequence length="207" mass="22783">MSSSTVTVIIPAYNEAARIGSVIRTITDMYDYEVLVIDDCSIDDTAAIAAEHGASVITNEQNYGYLETLQRGLRAADGDILVTMDADGEHRPVDIEPLVAPIASGQKDLMFGKREGYPRPSERLFSWLVRLRVDVTDSGSGFRALRQELAEQLTLPGECTCGTLVLEAHEAGARIGEVPTPAGDTDKPRRTGWWHWKHLPYVLKSLL</sequence>
<comment type="caution">
    <text evidence="2">The sequence shown here is derived from an EMBL/GenBank/DDBJ whole genome shotgun (WGS) entry which is preliminary data.</text>
</comment>
<dbReference type="InterPro" id="IPR050256">
    <property type="entry name" value="Glycosyltransferase_2"/>
</dbReference>
<dbReference type="InterPro" id="IPR001173">
    <property type="entry name" value="Glyco_trans_2-like"/>
</dbReference>
<reference evidence="2 3" key="1">
    <citation type="journal article" date="2019" name="Int. J. Syst. Evol. Microbiol.">
        <title>The Global Catalogue of Microorganisms (GCM) 10K type strain sequencing project: providing services to taxonomists for standard genome sequencing and annotation.</title>
        <authorList>
            <consortium name="The Broad Institute Genomics Platform"/>
            <consortium name="The Broad Institute Genome Sequencing Center for Infectious Disease"/>
            <person name="Wu L."/>
            <person name="Ma J."/>
        </authorList>
    </citation>
    <scope>NUCLEOTIDE SEQUENCE [LARGE SCALE GENOMIC DNA]</scope>
    <source>
        <strain evidence="2 3">RDMS1</strain>
    </source>
</reference>
<name>A0ABD5YNS7_9EURY</name>
<dbReference type="CDD" id="cd04179">
    <property type="entry name" value="DPM_DPG-synthase_like"/>
    <property type="match status" value="1"/>
</dbReference>
<accession>A0ABD5YNS7</accession>